<dbReference type="STRING" id="758.GCA_000730685_00995"/>
<feature type="domain" description="Peptide chain release factor" evidence="2">
    <location>
        <begin position="85"/>
        <end position="185"/>
    </location>
</feature>
<dbReference type="EMBL" id="LR134405">
    <property type="protein sequence ID" value="VEH66500.1"/>
    <property type="molecule type" value="Genomic_DNA"/>
</dbReference>
<dbReference type="Proteomes" id="UP000278733">
    <property type="component" value="Chromosome"/>
</dbReference>
<keyword evidence="1" id="KW-0812">Transmembrane</keyword>
<sequence>MFEINPVKIKSLIFPTALRCFGGIFDFDAKVERLEEVNAELEQPEVWNDPDRAQSLGKERVALEQVVNTIRNLEQGLEDVGGLLELAVEAEDEDTFNEAVAELETLEMQLAQLEFRRMFSGEHDASDCYVDLQAGSGGTEAQDWTEMLLRMYLRWAESKGFKTELMEVSDGDVAGLKSATIKLAVNMPSVGYARKPAFIVWFEKAHSIPITAVIPLSVPYLFILKLMMILTLKSTRQIYVLTFIALPVRVVSTLIKPKVRYESPICQAVLWCSVKMIVLNTKIRIRQ</sequence>
<dbReference type="GO" id="GO:0006415">
    <property type="term" value="P:translational termination"/>
    <property type="evidence" value="ECO:0007669"/>
    <property type="project" value="InterPro"/>
</dbReference>
<dbReference type="SUPFAM" id="SSF75620">
    <property type="entry name" value="Release factor"/>
    <property type="match status" value="1"/>
</dbReference>
<name>A0A448MMS7_9PAST</name>
<evidence type="ECO:0000259" key="2">
    <source>
        <dbReference type="SMART" id="SM00937"/>
    </source>
</evidence>
<dbReference type="KEGG" id="rpne:NCTC8284_01669"/>
<feature type="transmembrane region" description="Helical" evidence="1">
    <location>
        <begin position="212"/>
        <end position="232"/>
    </location>
</feature>
<evidence type="ECO:0000313" key="3">
    <source>
        <dbReference type="EMBL" id="VEH66500.1"/>
    </source>
</evidence>
<dbReference type="PANTHER" id="PTHR43116:SF3">
    <property type="entry name" value="CLASS I PEPTIDE CHAIN RELEASE FACTOR"/>
    <property type="match status" value="1"/>
</dbReference>
<dbReference type="InterPro" id="IPR005139">
    <property type="entry name" value="PCRF"/>
</dbReference>
<dbReference type="Pfam" id="PF03462">
    <property type="entry name" value="PCRF"/>
    <property type="match status" value="1"/>
</dbReference>
<dbReference type="Gene3D" id="1.20.58.410">
    <property type="entry name" value="Release factor"/>
    <property type="match status" value="1"/>
</dbReference>
<dbReference type="InterPro" id="IPR045853">
    <property type="entry name" value="Pep_chain_release_fac_I_sf"/>
</dbReference>
<dbReference type="PANTHER" id="PTHR43116">
    <property type="entry name" value="PEPTIDE CHAIN RELEASE FACTOR 2"/>
    <property type="match status" value="1"/>
</dbReference>
<dbReference type="AlphaFoldDB" id="A0A448MMS7"/>
<keyword evidence="1" id="KW-1133">Transmembrane helix</keyword>
<gene>
    <name evidence="3" type="primary">prfB_2</name>
    <name evidence="3" type="ORF">NCTC8284_01669</name>
</gene>
<organism evidence="3 4">
    <name type="scientific">Rodentibacter pneumotropicus</name>
    <dbReference type="NCBI Taxonomy" id="758"/>
    <lineage>
        <taxon>Bacteria</taxon>
        <taxon>Pseudomonadati</taxon>
        <taxon>Pseudomonadota</taxon>
        <taxon>Gammaproteobacteria</taxon>
        <taxon>Pasteurellales</taxon>
        <taxon>Pasteurellaceae</taxon>
        <taxon>Rodentibacter</taxon>
    </lineage>
</organism>
<protein>
    <submittedName>
        <fullName evidence="3">Peptide chain release factor 2</fullName>
    </submittedName>
</protein>
<dbReference type="Gene3D" id="3.30.70.1660">
    <property type="match status" value="1"/>
</dbReference>
<accession>A0A448MMS7</accession>
<evidence type="ECO:0000256" key="1">
    <source>
        <dbReference type="SAM" id="Phobius"/>
    </source>
</evidence>
<reference evidence="3 4" key="1">
    <citation type="submission" date="2018-12" db="EMBL/GenBank/DDBJ databases">
        <authorList>
            <consortium name="Pathogen Informatics"/>
        </authorList>
    </citation>
    <scope>NUCLEOTIDE SEQUENCE [LARGE SCALE GENOMIC DNA]</scope>
    <source>
        <strain evidence="3 4">NCTC8284</strain>
    </source>
</reference>
<evidence type="ECO:0000313" key="4">
    <source>
        <dbReference type="Proteomes" id="UP000278733"/>
    </source>
</evidence>
<proteinExistence type="predicted"/>
<dbReference type="SMART" id="SM00937">
    <property type="entry name" value="PCRF"/>
    <property type="match status" value="1"/>
</dbReference>
<keyword evidence="1" id="KW-0472">Membrane</keyword>